<evidence type="ECO:0000313" key="1">
    <source>
        <dbReference type="EMBL" id="CAG6475311.1"/>
    </source>
</evidence>
<name>A0A8D8BP81_CULPI</name>
<reference evidence="1" key="1">
    <citation type="submission" date="2021-05" db="EMBL/GenBank/DDBJ databases">
        <authorList>
            <person name="Alioto T."/>
            <person name="Alioto T."/>
            <person name="Gomez Garrido J."/>
        </authorList>
    </citation>
    <scope>NUCLEOTIDE SEQUENCE</scope>
</reference>
<dbReference type="EMBL" id="HBUE01076445">
    <property type="protein sequence ID" value="CAG6475311.1"/>
    <property type="molecule type" value="Transcribed_RNA"/>
</dbReference>
<organism evidence="1">
    <name type="scientific">Culex pipiens</name>
    <name type="common">House mosquito</name>
    <dbReference type="NCBI Taxonomy" id="7175"/>
    <lineage>
        <taxon>Eukaryota</taxon>
        <taxon>Metazoa</taxon>
        <taxon>Ecdysozoa</taxon>
        <taxon>Arthropoda</taxon>
        <taxon>Hexapoda</taxon>
        <taxon>Insecta</taxon>
        <taxon>Pterygota</taxon>
        <taxon>Neoptera</taxon>
        <taxon>Endopterygota</taxon>
        <taxon>Diptera</taxon>
        <taxon>Nematocera</taxon>
        <taxon>Culicoidea</taxon>
        <taxon>Culicidae</taxon>
        <taxon>Culicinae</taxon>
        <taxon>Culicini</taxon>
        <taxon>Culex</taxon>
        <taxon>Culex</taxon>
    </lineage>
</organism>
<proteinExistence type="predicted"/>
<dbReference type="AlphaFoldDB" id="A0A8D8BP81"/>
<dbReference type="EMBL" id="HBUE01076448">
    <property type="protein sequence ID" value="CAG6475318.1"/>
    <property type="molecule type" value="Transcribed_RNA"/>
</dbReference>
<sequence length="119" mass="13154">MIKIKRYILSFSGFFTRNNSYTRMSETKKIIPKQKQNNPLQNKNKTSSPCDTLKIQNVLCGDFSSLLTTTTTDTEITIVNSPHARTHLGTLMVCGFARNYAGGLALLGNGLRVAVRAEA</sequence>
<protein>
    <submittedName>
        <fullName evidence="1">(northern house mosquito) hypothetical protein</fullName>
    </submittedName>
</protein>
<accession>A0A8D8BP81</accession>